<proteinExistence type="predicted"/>
<reference evidence="2" key="1">
    <citation type="journal article" date="2022" name="bioRxiv">
        <title>Sequencing and chromosome-scale assembly of the giantPleurodeles waltlgenome.</title>
        <authorList>
            <person name="Brown T."/>
            <person name="Elewa A."/>
            <person name="Iarovenko S."/>
            <person name="Subramanian E."/>
            <person name="Araus A.J."/>
            <person name="Petzold A."/>
            <person name="Susuki M."/>
            <person name="Suzuki K.-i.T."/>
            <person name="Hayashi T."/>
            <person name="Toyoda A."/>
            <person name="Oliveira C."/>
            <person name="Osipova E."/>
            <person name="Leigh N.D."/>
            <person name="Simon A."/>
            <person name="Yun M.H."/>
        </authorList>
    </citation>
    <scope>NUCLEOTIDE SEQUENCE</scope>
    <source>
        <strain evidence="2">20211129_DDA</strain>
        <tissue evidence="2">Liver</tissue>
    </source>
</reference>
<protein>
    <submittedName>
        <fullName evidence="2">Uncharacterized protein</fullName>
    </submittedName>
</protein>
<organism evidence="2 3">
    <name type="scientific">Pleurodeles waltl</name>
    <name type="common">Iberian ribbed newt</name>
    <dbReference type="NCBI Taxonomy" id="8319"/>
    <lineage>
        <taxon>Eukaryota</taxon>
        <taxon>Metazoa</taxon>
        <taxon>Chordata</taxon>
        <taxon>Craniata</taxon>
        <taxon>Vertebrata</taxon>
        <taxon>Euteleostomi</taxon>
        <taxon>Amphibia</taxon>
        <taxon>Batrachia</taxon>
        <taxon>Caudata</taxon>
        <taxon>Salamandroidea</taxon>
        <taxon>Salamandridae</taxon>
        <taxon>Pleurodelinae</taxon>
        <taxon>Pleurodeles</taxon>
    </lineage>
</organism>
<accession>A0AAV7LPP4</accession>
<name>A0AAV7LPP4_PLEWA</name>
<keyword evidence="3" id="KW-1185">Reference proteome</keyword>
<dbReference type="AlphaFoldDB" id="A0AAV7LPP4"/>
<dbReference type="EMBL" id="JANPWB010000015">
    <property type="protein sequence ID" value="KAJ1092389.1"/>
    <property type="molecule type" value="Genomic_DNA"/>
</dbReference>
<feature type="compositionally biased region" description="Basic and acidic residues" evidence="1">
    <location>
        <begin position="21"/>
        <end position="71"/>
    </location>
</feature>
<feature type="region of interest" description="Disordered" evidence="1">
    <location>
        <begin position="21"/>
        <end position="84"/>
    </location>
</feature>
<dbReference type="Proteomes" id="UP001066276">
    <property type="component" value="Chromosome 11"/>
</dbReference>
<evidence type="ECO:0000256" key="1">
    <source>
        <dbReference type="SAM" id="MobiDB-lite"/>
    </source>
</evidence>
<feature type="compositionally biased region" description="Pro residues" evidence="1">
    <location>
        <begin position="75"/>
        <end position="84"/>
    </location>
</feature>
<evidence type="ECO:0000313" key="3">
    <source>
        <dbReference type="Proteomes" id="UP001066276"/>
    </source>
</evidence>
<evidence type="ECO:0000313" key="2">
    <source>
        <dbReference type="EMBL" id="KAJ1092389.1"/>
    </source>
</evidence>
<gene>
    <name evidence="2" type="ORF">NDU88_005499</name>
</gene>
<sequence>MFGSPRGTPMRTLDTCMEEHACVIRKDPSPGRASKEGRTSGADEEHGRGRKGGEDEGGKQRGKISMDRGMMEHPQPSPGPVQKS</sequence>
<comment type="caution">
    <text evidence="2">The sequence shown here is derived from an EMBL/GenBank/DDBJ whole genome shotgun (WGS) entry which is preliminary data.</text>
</comment>